<proteinExistence type="predicted"/>
<dbReference type="Proteomes" id="UP001156932">
    <property type="component" value="Segment"/>
</dbReference>
<sequence length="39" mass="4914">MARRRRKKGRRTKLSEIMSKVARGVRLTRKEREYLKRRR</sequence>
<evidence type="ECO:0000313" key="1">
    <source>
        <dbReference type="EMBL" id="WAE39644.1"/>
    </source>
</evidence>
<name>A0A9E8V8E4_9VIRU</name>
<organism evidence="1 2">
    <name type="scientific">Methanophagales virus GBV303</name>
    <dbReference type="NCBI Taxonomy" id="2986514"/>
    <lineage>
        <taxon>Viruses</taxon>
        <taxon>Viruses incertae sedis</taxon>
        <taxon>Itzamnaviridae</taxon>
        <taxon>Demiitzamnavirus</taxon>
        <taxon>Demiitzamnavirus mexicoense</taxon>
    </lineage>
</organism>
<gene>
    <name evidence="1" type="ORF">NNKAGPMP_00008</name>
</gene>
<keyword evidence="2" id="KW-1185">Reference proteome</keyword>
<protein>
    <submittedName>
        <fullName evidence="1">Uncharacterized protein</fullName>
    </submittedName>
</protein>
<dbReference type="EMBL" id="OP880254">
    <property type="protein sequence ID" value="WAE39644.1"/>
    <property type="molecule type" value="Genomic_DNA"/>
</dbReference>
<reference evidence="1 2" key="1">
    <citation type="submission" date="2022-10" db="EMBL/GenBank/DDBJ databases">
        <title>Evolutionary Diversification of Methanotrophic Ca. Methanophagales (ANME-1) and Their Expansive Virome.</title>
        <authorList>
            <person name="Laso-Perez R."/>
            <person name="Wu F."/>
            <person name="Cremiere A."/>
            <person name="Speth D.R."/>
            <person name="Magyar J.S."/>
            <person name="Krupovic M."/>
            <person name="Orphan V.J."/>
        </authorList>
    </citation>
    <scope>NUCLEOTIDE SEQUENCE [LARGE SCALE GENOMIC DNA]</scope>
</reference>
<evidence type="ECO:0000313" key="2">
    <source>
        <dbReference type="Proteomes" id="UP001156932"/>
    </source>
</evidence>
<accession>A0A9E8V8E4</accession>